<dbReference type="InterPro" id="IPR001128">
    <property type="entry name" value="Cyt_P450"/>
</dbReference>
<dbReference type="Proteomes" id="UP000324705">
    <property type="component" value="Chromosome 3B"/>
</dbReference>
<keyword evidence="7" id="KW-0472">Membrane</keyword>
<evidence type="ECO:0000313" key="9">
    <source>
        <dbReference type="Proteomes" id="UP000324705"/>
    </source>
</evidence>
<dbReference type="PANTHER" id="PTHR24304:SF2">
    <property type="entry name" value="24-HYDROXYCHOLESTEROL 7-ALPHA-HYDROXYLASE"/>
    <property type="match status" value="1"/>
</dbReference>
<organism evidence="8 9">
    <name type="scientific">Triticum turgidum subsp. durum</name>
    <name type="common">Durum wheat</name>
    <name type="synonym">Triticum durum</name>
    <dbReference type="NCBI Taxonomy" id="4567"/>
    <lineage>
        <taxon>Eukaryota</taxon>
        <taxon>Viridiplantae</taxon>
        <taxon>Streptophyta</taxon>
        <taxon>Embryophyta</taxon>
        <taxon>Tracheophyta</taxon>
        <taxon>Spermatophyta</taxon>
        <taxon>Magnoliopsida</taxon>
        <taxon>Liliopsida</taxon>
        <taxon>Poales</taxon>
        <taxon>Poaceae</taxon>
        <taxon>BOP clade</taxon>
        <taxon>Pooideae</taxon>
        <taxon>Triticodae</taxon>
        <taxon>Triticeae</taxon>
        <taxon>Triticinae</taxon>
        <taxon>Triticum</taxon>
    </lineage>
</organism>
<gene>
    <name evidence="8" type="ORF">TRITD_3Bv1G273200</name>
</gene>
<dbReference type="GO" id="GO:0004497">
    <property type="term" value="F:monooxygenase activity"/>
    <property type="evidence" value="ECO:0007669"/>
    <property type="project" value="UniProtKB-KW"/>
</dbReference>
<accession>A0A9R1QYJ3</accession>
<dbReference type="InterPro" id="IPR017972">
    <property type="entry name" value="Cyt_P450_CS"/>
</dbReference>
<keyword evidence="4 5" id="KW-0408">Iron</keyword>
<dbReference type="Gramene" id="TRITD3Bv1G273200.1">
    <property type="protein sequence ID" value="TRITD3Bv1G273200.1"/>
    <property type="gene ID" value="TRITD3Bv1G273200"/>
</dbReference>
<keyword evidence="9" id="KW-1185">Reference proteome</keyword>
<dbReference type="Gene3D" id="1.10.630.10">
    <property type="entry name" value="Cytochrome P450"/>
    <property type="match status" value="1"/>
</dbReference>
<keyword evidence="7" id="KW-1133">Transmembrane helix</keyword>
<evidence type="ECO:0000256" key="5">
    <source>
        <dbReference type="PIRSR" id="PIRSR602403-1"/>
    </source>
</evidence>
<dbReference type="GO" id="GO:0020037">
    <property type="term" value="F:heme binding"/>
    <property type="evidence" value="ECO:0007669"/>
    <property type="project" value="InterPro"/>
</dbReference>
<keyword evidence="6" id="KW-0560">Oxidoreductase</keyword>
<dbReference type="InterPro" id="IPR002403">
    <property type="entry name" value="Cyt_P450_E_grp-IV"/>
</dbReference>
<evidence type="ECO:0000256" key="6">
    <source>
        <dbReference type="RuleBase" id="RU000461"/>
    </source>
</evidence>
<dbReference type="AlphaFoldDB" id="A0A9R1QYJ3"/>
<keyword evidence="3 5" id="KW-0479">Metal-binding</keyword>
<comment type="cofactor">
    <cofactor evidence="5">
        <name>heme</name>
        <dbReference type="ChEBI" id="CHEBI:30413"/>
    </cofactor>
</comment>
<keyword evidence="2 5" id="KW-0349">Heme</keyword>
<evidence type="ECO:0000256" key="4">
    <source>
        <dbReference type="ARBA" id="ARBA00023004"/>
    </source>
</evidence>
<evidence type="ECO:0000313" key="8">
    <source>
        <dbReference type="EMBL" id="VAH85923.1"/>
    </source>
</evidence>
<protein>
    <recommendedName>
        <fullName evidence="10">Cytochrome P450</fullName>
    </recommendedName>
</protein>
<dbReference type="PANTHER" id="PTHR24304">
    <property type="entry name" value="CYTOCHROME P450 FAMILY 7"/>
    <property type="match status" value="1"/>
</dbReference>
<dbReference type="SUPFAM" id="SSF48264">
    <property type="entry name" value="Cytochrome P450"/>
    <property type="match status" value="1"/>
</dbReference>
<feature type="transmembrane region" description="Helical" evidence="7">
    <location>
        <begin position="6"/>
        <end position="25"/>
    </location>
</feature>
<evidence type="ECO:0008006" key="10">
    <source>
        <dbReference type="Google" id="ProtNLM"/>
    </source>
</evidence>
<proteinExistence type="inferred from homology"/>
<reference evidence="8 9" key="1">
    <citation type="submission" date="2017-09" db="EMBL/GenBank/DDBJ databases">
        <authorList>
            <consortium name="International Durum Wheat Genome Sequencing Consortium (IDWGSC)"/>
            <person name="Milanesi L."/>
        </authorList>
    </citation>
    <scope>NUCLEOTIDE SEQUENCE [LARGE SCALE GENOMIC DNA]</scope>
    <source>
        <strain evidence="9">cv. Svevo</strain>
    </source>
</reference>
<keyword evidence="7" id="KW-0812">Transmembrane</keyword>
<dbReference type="Pfam" id="PF00067">
    <property type="entry name" value="p450"/>
    <property type="match status" value="1"/>
</dbReference>
<keyword evidence="6" id="KW-0503">Monooxygenase</keyword>
<evidence type="ECO:0000256" key="3">
    <source>
        <dbReference type="ARBA" id="ARBA00022723"/>
    </source>
</evidence>
<dbReference type="GO" id="GO:0016705">
    <property type="term" value="F:oxidoreductase activity, acting on paired donors, with incorporation or reduction of molecular oxygen"/>
    <property type="evidence" value="ECO:0007669"/>
    <property type="project" value="InterPro"/>
</dbReference>
<dbReference type="InterPro" id="IPR050529">
    <property type="entry name" value="CYP450_sterol_14alpha_dmase"/>
</dbReference>
<dbReference type="PRINTS" id="PR00465">
    <property type="entry name" value="EP450IV"/>
</dbReference>
<dbReference type="GO" id="GO:0005506">
    <property type="term" value="F:iron ion binding"/>
    <property type="evidence" value="ECO:0007669"/>
    <property type="project" value="InterPro"/>
</dbReference>
<name>A0A9R1QYJ3_TRITD</name>
<evidence type="ECO:0000256" key="1">
    <source>
        <dbReference type="ARBA" id="ARBA00010617"/>
    </source>
</evidence>
<dbReference type="PROSITE" id="PS00086">
    <property type="entry name" value="CYTOCHROME_P450"/>
    <property type="match status" value="1"/>
</dbReference>
<dbReference type="CDD" id="cd11042">
    <property type="entry name" value="CYP51-like"/>
    <property type="match status" value="1"/>
</dbReference>
<evidence type="ECO:0000256" key="2">
    <source>
        <dbReference type="ARBA" id="ARBA00022617"/>
    </source>
</evidence>
<dbReference type="InterPro" id="IPR036396">
    <property type="entry name" value="Cyt_P450_sf"/>
</dbReference>
<dbReference type="EMBL" id="LT934116">
    <property type="protein sequence ID" value="VAH85923.1"/>
    <property type="molecule type" value="Genomic_DNA"/>
</dbReference>
<evidence type="ECO:0000256" key="7">
    <source>
        <dbReference type="SAM" id="Phobius"/>
    </source>
</evidence>
<feature type="binding site" description="axial binding residue" evidence="5">
    <location>
        <position position="432"/>
    </location>
    <ligand>
        <name>heme</name>
        <dbReference type="ChEBI" id="CHEBI:30413"/>
    </ligand>
    <ligandPart>
        <name>Fe</name>
        <dbReference type="ChEBI" id="CHEBI:18248"/>
    </ligandPart>
</feature>
<sequence length="488" mass="55728">MDMENVATWFTIAMFLITLVAIKIARGKTSSHILSTRSRPPSVNAIALLYSLFRKGFGLPFVHDLYTRFGSVFTINLFGANITLLVGPNISAHLFQGLESEISIGNLNDLTIPMFGQEVLYGVDTAIRSEQINFMVDALKLSQLRSFIDPMFEEVEAYFVKWGQDGMVDLKHELDQLLMFISSRCLLGYELHAMHEEIYSLFHELEKGVNIVSFFFPYFPTPTNRRRDKAHARLKEIFSTIVRSRRSLCSSQAQEDVLQRLIDSKYKDGRSVTEEEISGMMIALTFAAKRTSAHTSIWTGARLLSNTESLMAALKEQMHIISKYQNQIGYDAFLEMDTLHRCIKETLRMHTPAPVLFRKAHETFRVQTKEGKEYDIPGGHNVVIPTALNHKLPCIYKDPEAYDPDRFALGREEDKVGGKYSFTSFGGGRHFCPGMSFAYLQIKVIWSHLLRNFESKIISPFPKTDWRNLGGEPKGKLMISYKRRQLTC</sequence>
<comment type="similarity">
    <text evidence="1 6">Belongs to the cytochrome P450 family.</text>
</comment>